<feature type="compositionally biased region" description="Polar residues" evidence="2">
    <location>
        <begin position="25"/>
        <end position="54"/>
    </location>
</feature>
<feature type="region of interest" description="Disordered" evidence="2">
    <location>
        <begin position="1"/>
        <end position="66"/>
    </location>
</feature>
<proteinExistence type="inferred from homology"/>
<dbReference type="SUPFAM" id="SSF48371">
    <property type="entry name" value="ARM repeat"/>
    <property type="match status" value="1"/>
</dbReference>
<dbReference type="PANTHER" id="PTHR12354">
    <property type="entry name" value="INTERFERON-RELATED DEVELOPMENTAL REGULATOR"/>
    <property type="match status" value="1"/>
</dbReference>
<feature type="domain" description="Interferon-related developmental regulator N-terminal" evidence="3">
    <location>
        <begin position="85"/>
        <end position="356"/>
    </location>
</feature>
<dbReference type="InterPro" id="IPR039777">
    <property type="entry name" value="IFRD"/>
</dbReference>
<accession>A0A084ALB9</accession>
<dbReference type="Proteomes" id="UP000028045">
    <property type="component" value="Unassembled WGS sequence"/>
</dbReference>
<name>A0A084ALB9_STACB</name>
<dbReference type="OrthoDB" id="18978at2759"/>
<dbReference type="EMBL" id="KL648671">
    <property type="protein sequence ID" value="KEY66098.1"/>
    <property type="molecule type" value="Genomic_DNA"/>
</dbReference>
<dbReference type="PANTHER" id="PTHR12354:SF1">
    <property type="entry name" value="INTERFERON-RELATED DEVELOPMENTAL REGULATOR 1"/>
    <property type="match status" value="1"/>
</dbReference>
<evidence type="ECO:0000313" key="5">
    <source>
        <dbReference type="Proteomes" id="UP000028045"/>
    </source>
</evidence>
<organism evidence="4 5">
    <name type="scientific">Stachybotrys chartarum (strain CBS 109288 / IBT 7711)</name>
    <name type="common">Toxic black mold</name>
    <name type="synonym">Stilbospora chartarum</name>
    <dbReference type="NCBI Taxonomy" id="1280523"/>
    <lineage>
        <taxon>Eukaryota</taxon>
        <taxon>Fungi</taxon>
        <taxon>Dikarya</taxon>
        <taxon>Ascomycota</taxon>
        <taxon>Pezizomycotina</taxon>
        <taxon>Sordariomycetes</taxon>
        <taxon>Hypocreomycetidae</taxon>
        <taxon>Hypocreales</taxon>
        <taxon>Stachybotryaceae</taxon>
        <taxon>Stachybotrys</taxon>
    </lineage>
</organism>
<dbReference type="Pfam" id="PF05004">
    <property type="entry name" value="IFRD"/>
    <property type="match status" value="1"/>
</dbReference>
<dbReference type="InterPro" id="IPR007701">
    <property type="entry name" value="Interferon-rel_develop_reg_N"/>
</dbReference>
<evidence type="ECO:0000259" key="3">
    <source>
        <dbReference type="Pfam" id="PF05004"/>
    </source>
</evidence>
<comment type="similarity">
    <text evidence="1">Belongs to the IFRD family.</text>
</comment>
<evidence type="ECO:0000256" key="2">
    <source>
        <dbReference type="SAM" id="MobiDB-lite"/>
    </source>
</evidence>
<dbReference type="Gene3D" id="1.25.10.10">
    <property type="entry name" value="Leucine-rich Repeat Variant"/>
    <property type="match status" value="1"/>
</dbReference>
<protein>
    <recommendedName>
        <fullName evidence="3">Interferon-related developmental regulator N-terminal domain-containing protein</fullName>
    </recommendedName>
</protein>
<evidence type="ECO:0000313" key="4">
    <source>
        <dbReference type="EMBL" id="KEY66098.1"/>
    </source>
</evidence>
<dbReference type="InterPro" id="IPR011989">
    <property type="entry name" value="ARM-like"/>
</dbReference>
<reference evidence="4 5" key="1">
    <citation type="journal article" date="2014" name="BMC Genomics">
        <title>Comparative genome sequencing reveals chemotype-specific gene clusters in the toxigenic black mold Stachybotrys.</title>
        <authorList>
            <person name="Semeiks J."/>
            <person name="Borek D."/>
            <person name="Otwinowski Z."/>
            <person name="Grishin N.V."/>
        </authorList>
    </citation>
    <scope>NUCLEOTIDE SEQUENCE [LARGE SCALE GENOMIC DNA]</scope>
    <source>
        <strain evidence="5">CBS 109288 / IBT 7711</strain>
    </source>
</reference>
<gene>
    <name evidence="4" type="ORF">S7711_09217</name>
</gene>
<sequence length="463" mass="50610">MNHARVKALKGNGKTTSRKAIKSGRASSGLTPNESPMASLLTSPAHSATPSRVASDNSDSDDDLEADFDDMSLSVHSGGSLGDIAEDGTPTIDAQALLDHIQDRKHNNSETREQYLEVFLRLLRTLYTAETHEWLDSIAPTLADLFLRDANRSATARERLLNLQAFCLLIGTAEDLDVFDTGYKLLKQVVADDDDDDCRINAMIAMCMTVLYGGGDEDAALELMEYFVEIIQTDGESIEAYDNGPVVNAALQGWAFTASHVSDFADFADPALDAFVDQLDSGDLEIQASAAFCIALIFESSRNHEEETGETFQLGYDPHRLAERIKELSKLSAKSVSRKSRKDLRENLVSVVTSLERGVGPFYSTALFVPEKDSHVPASQMNDNGQAEYGYRGKLRLGNASAKITSWSLLSRVNMMRGLFRGGLQNHVFVNPVVMECLDDASFEHGASSEDHGGGKPSKGRKR</sequence>
<evidence type="ECO:0000256" key="1">
    <source>
        <dbReference type="ARBA" id="ARBA00008828"/>
    </source>
</evidence>
<dbReference type="AlphaFoldDB" id="A0A084ALB9"/>
<dbReference type="InterPro" id="IPR016024">
    <property type="entry name" value="ARM-type_fold"/>
</dbReference>
<keyword evidence="5" id="KW-1185">Reference proteome</keyword>
<dbReference type="HOGENOM" id="CLU_039188_0_0_1"/>